<evidence type="ECO:0000256" key="1">
    <source>
        <dbReference type="SAM" id="MobiDB-lite"/>
    </source>
</evidence>
<protein>
    <submittedName>
        <fullName evidence="2">Uncharacterized protein</fullName>
    </submittedName>
</protein>
<keyword evidence="3" id="KW-1185">Reference proteome</keyword>
<reference evidence="2 3" key="1">
    <citation type="journal article" date="2024" name="Nat. Commun.">
        <title>Phylogenomics reveals the evolutionary origins of lichenization in chlorophyte algae.</title>
        <authorList>
            <person name="Puginier C."/>
            <person name="Libourel C."/>
            <person name="Otte J."/>
            <person name="Skaloud P."/>
            <person name="Haon M."/>
            <person name="Grisel S."/>
            <person name="Petersen M."/>
            <person name="Berrin J.G."/>
            <person name="Delaux P.M."/>
            <person name="Dal Grande F."/>
            <person name="Keller J."/>
        </authorList>
    </citation>
    <scope>NUCLEOTIDE SEQUENCE [LARGE SCALE GENOMIC DNA]</scope>
    <source>
        <strain evidence="2 3">SAG 2043</strain>
    </source>
</reference>
<proteinExistence type="predicted"/>
<feature type="region of interest" description="Disordered" evidence="1">
    <location>
        <begin position="1"/>
        <end position="109"/>
    </location>
</feature>
<dbReference type="Proteomes" id="UP001489004">
    <property type="component" value="Unassembled WGS sequence"/>
</dbReference>
<name>A0AAW1QQX8_9CHLO</name>
<dbReference type="AlphaFoldDB" id="A0AAW1QQX8"/>
<gene>
    <name evidence="2" type="ORF">WJX72_003506</name>
</gene>
<evidence type="ECO:0000313" key="3">
    <source>
        <dbReference type="Proteomes" id="UP001489004"/>
    </source>
</evidence>
<accession>A0AAW1QQX8</accession>
<dbReference type="EMBL" id="JALJOR010000002">
    <property type="protein sequence ID" value="KAK9823536.1"/>
    <property type="molecule type" value="Genomic_DNA"/>
</dbReference>
<sequence length="109" mass="11999">MGIGGVGVRGRQIGSLPRNGMQNHPSYEALDDKRTDAADDEEGDAGSAHEEGEISSPAPGERQQHWRSWPHVASSHPQHHSPQHGPPAEGQPVQWYGEENQHAPRPRRH</sequence>
<evidence type="ECO:0000313" key="2">
    <source>
        <dbReference type="EMBL" id="KAK9823536.1"/>
    </source>
</evidence>
<comment type="caution">
    <text evidence="2">The sequence shown here is derived from an EMBL/GenBank/DDBJ whole genome shotgun (WGS) entry which is preliminary data.</text>
</comment>
<organism evidence="2 3">
    <name type="scientific">[Myrmecia] bisecta</name>
    <dbReference type="NCBI Taxonomy" id="41462"/>
    <lineage>
        <taxon>Eukaryota</taxon>
        <taxon>Viridiplantae</taxon>
        <taxon>Chlorophyta</taxon>
        <taxon>core chlorophytes</taxon>
        <taxon>Trebouxiophyceae</taxon>
        <taxon>Trebouxiales</taxon>
        <taxon>Trebouxiaceae</taxon>
        <taxon>Myrmecia</taxon>
    </lineage>
</organism>